<dbReference type="PANTHER" id="PTHR42785:SF1">
    <property type="entry name" value="DNA TOPOISOMERASE"/>
    <property type="match status" value="1"/>
</dbReference>
<dbReference type="PANTHER" id="PTHR42785">
    <property type="entry name" value="DNA TOPOISOMERASE, TYPE IA, CORE"/>
    <property type="match status" value="1"/>
</dbReference>
<evidence type="ECO:0000313" key="3">
    <source>
        <dbReference type="Proteomes" id="UP000003185"/>
    </source>
</evidence>
<evidence type="ECO:0000259" key="1">
    <source>
        <dbReference type="Pfam" id="PF01396"/>
    </source>
</evidence>
<feature type="domain" description="DNA topoisomerase type IA zn finger" evidence="1">
    <location>
        <begin position="103"/>
        <end position="140"/>
    </location>
</feature>
<accession>A0A0H3PK32</accession>
<organism evidence="2 3">
    <name type="scientific">Haemophilus influenzae (strain NTHi 3655)</name>
    <dbReference type="NCBI Taxonomy" id="375177"/>
    <lineage>
        <taxon>Bacteria</taxon>
        <taxon>Pseudomonadati</taxon>
        <taxon>Pseudomonadota</taxon>
        <taxon>Gammaproteobacteria</taxon>
        <taxon>Pasteurellales</taxon>
        <taxon>Pasteurellaceae</taxon>
        <taxon>Haemophilus</taxon>
    </lineage>
</organism>
<proteinExistence type="predicted"/>
<dbReference type="GO" id="GO:0003917">
    <property type="term" value="F:DNA topoisomerase type I (single strand cut, ATP-independent) activity"/>
    <property type="evidence" value="ECO:0007669"/>
    <property type="project" value="InterPro"/>
</dbReference>
<reference evidence="2 3" key="1">
    <citation type="journal article" date="2007" name="Genome Biol.">
        <title>Characterization and modeling of the Haemophilus influenzae core and supragenomes based on the complete genomic sequences of Rd and 12 clinical nontypeable strains.</title>
        <authorList>
            <person name="Hogg J.S."/>
            <person name="Hu F.Z."/>
            <person name="Janto B."/>
            <person name="Boissy R."/>
            <person name="Hayes J."/>
            <person name="Keefe R."/>
            <person name="Post J.C."/>
            <person name="Ehrlich G.D."/>
        </authorList>
    </citation>
    <scope>NUCLEOTIDE SEQUENCE [LARGE SCALE GENOMIC DNA]</scope>
    <source>
        <strain evidence="3">NTHi 3655</strain>
    </source>
</reference>
<dbReference type="EMBL" id="AAZF01000014">
    <property type="protein sequence ID" value="EDJ92132.1"/>
    <property type="molecule type" value="Genomic_DNA"/>
</dbReference>
<feature type="domain" description="DNA topoisomerase type IA zn finger" evidence="1">
    <location>
        <begin position="60"/>
        <end position="95"/>
    </location>
</feature>
<evidence type="ECO:0000313" key="2">
    <source>
        <dbReference type="EMBL" id="EDJ92132.1"/>
    </source>
</evidence>
<name>A0A0H3PK32_HAEI3</name>
<dbReference type="SUPFAM" id="SSF57783">
    <property type="entry name" value="Zinc beta-ribbon"/>
    <property type="match status" value="3"/>
</dbReference>
<dbReference type="GO" id="GO:0005694">
    <property type="term" value="C:chromosome"/>
    <property type="evidence" value="ECO:0007669"/>
    <property type="project" value="InterPro"/>
</dbReference>
<dbReference type="GO" id="GO:0006265">
    <property type="term" value="P:DNA topological change"/>
    <property type="evidence" value="ECO:0007669"/>
    <property type="project" value="InterPro"/>
</dbReference>
<dbReference type="Gene3D" id="3.30.65.10">
    <property type="entry name" value="Bacterial Topoisomerase I, domain 1"/>
    <property type="match status" value="3"/>
</dbReference>
<dbReference type="Pfam" id="PF01396">
    <property type="entry name" value="Zn_ribbon_Top1"/>
    <property type="match status" value="3"/>
</dbReference>
<dbReference type="InterPro" id="IPR013498">
    <property type="entry name" value="Topo_IA_Znf"/>
</dbReference>
<dbReference type="GO" id="GO:0003677">
    <property type="term" value="F:DNA binding"/>
    <property type="evidence" value="ECO:0007669"/>
    <property type="project" value="InterPro"/>
</dbReference>
<gene>
    <name evidence="2" type="ORF">CGSHi3655_00774</name>
</gene>
<protein>
    <recommendedName>
        <fullName evidence="1">DNA topoisomerase type IA zn finger domain-containing protein</fullName>
    </recommendedName>
</protein>
<dbReference type="AlphaFoldDB" id="A0A0H3PK32"/>
<sequence length="184" mass="20924">MNQSLFHHSKQQEYCPQCGAPLQIKQGKKGLFLGCSAYPECDYLRPLQRVEHKVLKTLDEICPKCGNLLQLKQGSFGMFIGCSHYPECDFVVREESESEEKIACPECKTGHLISRRGRQGKIFYGCDNFPKCKFSLPTKPYTVPCPTCHFPLSLLKSEDGENKFSNVQIKLAVIFLSNKRKIVK</sequence>
<dbReference type="Proteomes" id="UP000003185">
    <property type="component" value="Unassembled WGS sequence"/>
</dbReference>
<comment type="caution">
    <text evidence="2">The sequence shown here is derived from an EMBL/GenBank/DDBJ whole genome shotgun (WGS) entry which is preliminary data.</text>
</comment>
<feature type="domain" description="DNA topoisomerase type IA zn finger" evidence="1">
    <location>
        <begin position="12"/>
        <end position="49"/>
    </location>
</feature>
<dbReference type="InterPro" id="IPR000380">
    <property type="entry name" value="Topo_IA"/>
</dbReference>